<keyword evidence="9" id="KW-0966">Cell projection</keyword>
<dbReference type="GO" id="GO:0042995">
    <property type="term" value="C:cell projection"/>
    <property type="evidence" value="ECO:0007669"/>
    <property type="project" value="UniProtKB-SubCell"/>
</dbReference>
<dbReference type="Gene3D" id="2.60.40.420">
    <property type="entry name" value="Cupredoxins - blue copper proteins"/>
    <property type="match status" value="1"/>
</dbReference>
<dbReference type="InterPro" id="IPR002909">
    <property type="entry name" value="IPT_dom"/>
</dbReference>
<dbReference type="GO" id="GO:0005576">
    <property type="term" value="C:extracellular region"/>
    <property type="evidence" value="ECO:0007669"/>
    <property type="project" value="InterPro"/>
</dbReference>
<feature type="signal peptide" evidence="11">
    <location>
        <begin position="1"/>
        <end position="32"/>
    </location>
</feature>
<evidence type="ECO:0000259" key="12">
    <source>
        <dbReference type="PROSITE" id="PS51484"/>
    </source>
</evidence>
<feature type="chain" id="PRO_5034983358" evidence="11">
    <location>
        <begin position="33"/>
        <end position="4741"/>
    </location>
</feature>
<dbReference type="CDD" id="cd00102">
    <property type="entry name" value="IPT"/>
    <property type="match status" value="3"/>
</dbReference>
<evidence type="ECO:0000313" key="14">
    <source>
        <dbReference type="Proteomes" id="UP000694844"/>
    </source>
</evidence>
<dbReference type="PROSITE" id="PS51484">
    <property type="entry name" value="G8"/>
    <property type="match status" value="2"/>
</dbReference>
<evidence type="ECO:0000256" key="9">
    <source>
        <dbReference type="ARBA" id="ARBA00023273"/>
    </source>
</evidence>
<feature type="domain" description="G8" evidence="12">
    <location>
        <begin position="3258"/>
        <end position="3396"/>
    </location>
</feature>
<dbReference type="Gene3D" id="2.60.40.10">
    <property type="entry name" value="Immunoglobulins"/>
    <property type="match status" value="13"/>
</dbReference>
<protein>
    <submittedName>
        <fullName evidence="15">Fibrocystin-L-like isoform X1</fullName>
    </submittedName>
</protein>
<dbReference type="SMART" id="SM01225">
    <property type="entry name" value="G8"/>
    <property type="match status" value="2"/>
</dbReference>
<dbReference type="SMART" id="SM00198">
    <property type="entry name" value="SCP"/>
    <property type="match status" value="1"/>
</dbReference>
<dbReference type="PROSITE" id="PS01010">
    <property type="entry name" value="CRISP_2"/>
    <property type="match status" value="1"/>
</dbReference>
<dbReference type="Pfam" id="PF10162">
    <property type="entry name" value="G8"/>
    <property type="match status" value="2"/>
</dbReference>
<dbReference type="PANTHER" id="PTHR46769:SF2">
    <property type="entry name" value="FIBROCYSTIN-L ISOFORM 2 PRECURSOR-RELATED"/>
    <property type="match status" value="1"/>
</dbReference>
<comment type="subcellular location">
    <subcellularLocation>
        <location evidence="2">Cell membrane</location>
    </subcellularLocation>
    <subcellularLocation>
        <location evidence="3">Cell projection</location>
    </subcellularLocation>
    <subcellularLocation>
        <location evidence="1">Membrane</location>
        <topology evidence="1">Single-pass membrane protein</topology>
    </subcellularLocation>
</comment>
<dbReference type="OrthoDB" id="120976at2759"/>
<keyword evidence="10" id="KW-0812">Transmembrane</keyword>
<keyword evidence="6" id="KW-0677">Repeat</keyword>
<dbReference type="InterPro" id="IPR013783">
    <property type="entry name" value="Ig-like_fold"/>
</dbReference>
<reference evidence="15" key="1">
    <citation type="submission" date="2025-08" db="UniProtKB">
        <authorList>
            <consortium name="RefSeq"/>
        </authorList>
    </citation>
    <scope>IDENTIFICATION</scope>
    <source>
        <tissue evidence="15">Whole sample</tissue>
    </source>
</reference>
<dbReference type="PRINTS" id="PR00837">
    <property type="entry name" value="V5TPXLIKE"/>
</dbReference>
<dbReference type="FunFam" id="2.60.40.10:FF:000616">
    <property type="entry name" value="PKHD1 like 1"/>
    <property type="match status" value="1"/>
</dbReference>
<dbReference type="Pfam" id="PF13229">
    <property type="entry name" value="Beta_helix"/>
    <property type="match status" value="1"/>
</dbReference>
<dbReference type="Gene3D" id="2.60.120.1560">
    <property type="match status" value="1"/>
</dbReference>
<dbReference type="SMART" id="SM00710">
    <property type="entry name" value="PbH1"/>
    <property type="match status" value="9"/>
</dbReference>
<keyword evidence="10" id="KW-0472">Membrane</keyword>
<evidence type="ECO:0000256" key="10">
    <source>
        <dbReference type="SAM" id="Phobius"/>
    </source>
</evidence>
<keyword evidence="7 10" id="KW-1133">Transmembrane helix</keyword>
<evidence type="ECO:0000256" key="6">
    <source>
        <dbReference type="ARBA" id="ARBA00022737"/>
    </source>
</evidence>
<dbReference type="PRINTS" id="PR00838">
    <property type="entry name" value="V5ALLERGEN"/>
</dbReference>
<dbReference type="InterPro" id="IPR014756">
    <property type="entry name" value="Ig_E-set"/>
</dbReference>
<evidence type="ECO:0000256" key="8">
    <source>
        <dbReference type="ARBA" id="ARBA00023180"/>
    </source>
</evidence>
<evidence type="ECO:0000256" key="4">
    <source>
        <dbReference type="ARBA" id="ARBA00022475"/>
    </source>
</evidence>
<keyword evidence="5 11" id="KW-0732">Signal</keyword>
<evidence type="ECO:0000256" key="2">
    <source>
        <dbReference type="ARBA" id="ARBA00004236"/>
    </source>
</evidence>
<evidence type="ECO:0000259" key="13">
    <source>
        <dbReference type="PROSITE" id="PS51820"/>
    </source>
</evidence>
<dbReference type="InterPro" id="IPR008972">
    <property type="entry name" value="Cupredoxin"/>
</dbReference>
<dbReference type="InterPro" id="IPR035940">
    <property type="entry name" value="CAP_sf"/>
</dbReference>
<gene>
    <name evidence="15" type="primary">LOC111126240</name>
</gene>
<dbReference type="InterPro" id="IPR055401">
    <property type="entry name" value="CEMIP_beta-hel_dom"/>
</dbReference>
<proteinExistence type="predicted"/>
<dbReference type="SUPFAM" id="SSF81296">
    <property type="entry name" value="E set domains"/>
    <property type="match status" value="13"/>
</dbReference>
<evidence type="ECO:0000256" key="7">
    <source>
        <dbReference type="ARBA" id="ARBA00022989"/>
    </source>
</evidence>
<dbReference type="InterPro" id="IPR018244">
    <property type="entry name" value="Allrgn_V5/Tpx1_CS"/>
</dbReference>
<feature type="domain" description="PA14" evidence="13">
    <location>
        <begin position="566"/>
        <end position="722"/>
    </location>
</feature>
<sequence>MDRTCARVHEKWRFLALNFIVWNLIINHGAHALEFQVYNKDVFTEDQLPELELSNPAGRVRVVRSARERRQASTASTVSQEYTDAHNDARSIVSPTATNMLKMKWSSELATVAENYAKKCIWGHNAGRTSETQALTSQFNIVGENLYVTSRSTASPSAAVKAWDDEKQDYTYTTQACSAVCGHYTQVVWSNSEYVGCAAHTCSSFTGLSSAFNGGTIVVCNYGPGGNIRGQHPYLTGTPCSACPSGYTCTNNLCDDGSGNTNVVEPVIDSVTPNEGSLCGETRLLISGRGFSQDNINEGNQVQLVSGTTSYDCPVSKDGTTEFKVTCYTPPGMKDDTYYVRLTVDGKKVPENKHCGSATSSKCRFRPHSGRTPTITSLDNEGVAPGDVITIRGKMFTDRFDTNVEESSNGRTEKIVRVYAGPMLCALKKENENDVFYGMALDNDGTSDNGYMKCKLGGTFVGNNNASFIISDGFGRSCREGSSLFLSRNGQIYQYQTYAEITSVSPNIGSIEGCTRVTITGRNFDETKSKSEVFIGGKKCTVESLTSTEIVCKTAAQPSPLPSSFSGNRGLTLEIWNNTVKSHSNLDDVLLLNETAADYILSHTDKTYFTEDMDNYVSRARGYFIPPYSGSYSFMIMADDGGSLYLSNTENPSDKTKIAFSRSYTTKYTKYPEQTSQRISLTANNKYYMEILHRENTVGAFAKVAAHLYNTKLTNESMPAAQQENQKITVRSTIVREKQTVTLSGFSTQTSVDEVQEVDLTENSGAFSDATFRLGLDGVYTTLLTTATPEADIGSALLQLPVFHASESLTVTAAPKANGAGIVLTVTFSSKRGDVPTLQHKTYPGSNGETLGVAVTQKTAGVPNGEYFTLSMAGVTSPLLAYDLSGADMKTALNQLFGVRCPKAIANPTATKVHHTFESSIPGGLGGTRVGDEEAFCGKYSVKNPWYLYRDDTTGEILGQSVRMLCFAYKGLLRDYVRLYYSYMDDQNVEQTGKATSFPHTMDKTANVWKYTCFDMYTALTGNIPTGTNFVLTRAQVFLDDPEVLFDEVTIGRQQPLTSVADMSTVNELRMQPALPNSYRIDKVEVTKTTVNNNPTYEITLTPFDCGYNFPTFQSVSGQQHNVSDLQVVSGGSVSVVRTATASPPVKGSFTVNFAGKSKSGIPYDVTGESLIEMLESGIPEMGKVYAYRHGDCAAFDLSVAFLSRAGDQEEMTVTSQLSGVDVALSVSTVQDGGIVFDPIQGDMLLTFSDKPQVMAYINEIPTKCSGDCTFQWSMAATMTVTSVTPTTATAGSDITITGTNFDTVFSNHNISIGGVDCTPKSSSTTQIICTVGSGPAGSYPIEIVLASKGCTYNANGLVTFTYPFQLSSVSPLSSNLGGGVDVTLTGYGFSKDDNVTIAGSPCVKKSTTPTQIVCIAPSSNTVTTGDVVVHKASGGTETFSSPYSYVDTGMAVISSINPSTVSVGGGETLTLSGSNFDPSSTLTIGDTVVTIASITTTTVTAVLPAMQPGNYVVKLAGAGGLAVDGSNNVPSIDIKFRITNVYPLSGSVMGGTRVTLTGEGFSTNTTGTKVKVGQYDCVIETVSSTQIVCLIQDTAIIHKVDNQGVHPQFKLSGYAWNPKNLEIYTGDIVEWKWFFASYITGFTPKVVQVKDEVSTEEVSGGFNSGAPAASGMFRHRFTVAGKYCYWSDYCDVFKTTFFRGCVNVVERPSMTMGVISLTMGQFEAEHVLNSGVSNPVDNSACRGSTGTLSSCSVPLASPSDPSKFHFSFSRCSTPIITSISLQSGSSQDAIDIEGEGFSSTECQNEVYFGNNLCAVTSSTDTKMTCNIDPSNAPEIGIMEEIRMRHNNMGNAMVQIQGQTARTFALVPEVTDILPPLGSVMGGNEIEIVGTGFADDIWVMVTIGGYPCPVFEASYTSIKCTARNLNSAGPKTLEVSITSPAGNSIQAKCGVLCQYVYDPSVTPQMDSVTPGTVSGGSPTSLTISGSRFGTVSSAVSVTIGDEICTVSTLTDISIQCALTYLPAGSNTVKVLVSDVGLAQGSLTVTGQSTITSLSSAEGSTNGGSELTIEGNGFVAGTTVSIDGSACVVTQVNLNNVTCTTPAHAAGAVTVTVTSNGQNYPQQTYTYATGSTPTITAVSPALGSAGTTVVLTGQNFGATNPENKVSIGGADCVVTSSSATEVRCTAGAQKVGSFPVVLTVANKGKSNDDQMFEYQLSISSITPTSGSSAGGQTVTLSGSGFDSGTNATVCNQPCEKVVNATQTAGSFVCKTPASAAPVAGTLACDVAVTENGVTKSLAGGYTYDATKTADITGVSPARGGTGGGTLLTITGTGFGTVKADVSVKIAGTTCDVGTVSDTTITCTTNQHAKSEKVNVEVEVAGNGIAKQTSAEYFYVDVWSSPFTWGGGPLPKDGDFVVISKGQNILLDVDSPKLKIILIRGGGLIFDDKDLHLQAENILITDHGVLQIGTETEPFQYQATITLHGHHRSKEFPIYGVKSIAVRTGRLELHGKPVAKTWTTLASTANAGSATIVLQDAVSWKAGDQLIIATTSHRHSQRENEFRTIQSVAPDQKTVTLTQALTYEHLGVSETFDGTQVEFRAEVGMVTRNIKIQGASDSQWVEKIEACPDGFDTGEFATQTCFQGRFGEEMGSDQFGGQIMIHSPVPNQLTSHAHIEYVELFHVGQAFRLGRYPIHFHLNGDNTGSYVRGCGIHETFNRAVNIHGSHNVLVERNVVYNVMGGAMFFEDGVETGNTLQENLLVFVRESSSLQNDDVTPAAFWSTNPNNTVQNNHAAGGSHFGFWFRMHAHPDGPSFDPNICPQHVPVGVFKGNVAHSNGWFGLWVFPTMKSRTGGSCGSSTPYQSVFESLTAWNNEKGAEVVNGGAFIIKDFVLVNNKLAGYEGKKIIEGQQVIQNTLIVGHASSLTRTQQGCTRGGVVLPYGYGFSLDGVRFVNFDESGCATISTARITGTCSFLCGGFLYHTQNLKFLNAPNKGRYEWLWESVINDRDGTLIGETGDPASIAANVGKTVIPTSDTLPPNPTCVPFPKFSTVVAASACAPSVKFHRFAFNQISPSSIKYKDAIFINRFGNVTNPYRKKAITHPQGWNLNLVDGEEYEMKFENAEHLSNISYDGRFDLFSESGGTADYVILKQKLALMPDRFMMDGRTHKNGSQTAINPSTDIHGAWEYVAADKQIKYLVSARTSSTPIGRKKRAVNTASNLVVKFNSYKCFFDDCIPPPDPNTVPPVDKRPSKAEFWSDRATWNGTEPGWGGYNNGSFDLPVDGDNVKIPEGKWVVADTTLPQMGTLLLYGTLELDHNNGTRDFVLNCTYLIILGGRLIAGYPDKPYLSNLLISLQGDHSTNPYAGFSGPPIGSKVIAAFGGLDLNGAPRGNSWTQLSQTANAGDTQLILEAPMDWVVNDVIVLAPTSYNTWEAEKLTITAVSADKMTVTFTPALQYKHIAHTETANGMSIKMAAEVGLLTRNIKIEGGAYAKQESQSFGARIVVGRGAEGKNSFIGYARISNVEFVRSGQEGYIDPWDSRSAVAFIDAGTVSDIKPSYVRNCAFHHSYAPSVTAYGTNNLPIEWNVMADNVWFAIESHGDNTQIRNNFITKTQWEGAYQDRLETFNVRYNGAINLVKASNPVLEYNHVGGCERVGFAVLGESCSAPGKFVGNVAHSCLLGVANINEPLTSDLTSCIKFANFTVWKNLDYGLYYQNAASNEISDILAADNGVSIFQFITGPSATGHAYADKYTTLKNSLIIGTSGGFDCAIDRPPSDDNIGLSGNSRRHCGNMRVGVTMPTFSSGGNSAPGKPFAGVKKYQAIMGRFHMEDVTIAKFSDLCGNGGDFAVTPNKDNDDGNHPMYTKRVTLVDVAKDYRVKYWRSSIGKINSADCVDMACDAKVKSLLVDQDGTFLGSPGSVVPQSEHEWNGDPRMGLGDYRIPKEMQTRLDGSRIPVSQLAPNKGIIRNSNCVYQSKWQAYECPDYDYFTLTIESMDPDTETRRLSPVAILGDGYLDLINGPQDHGWCSGYTCRKRLSTFQALVASGKDYLLHYTSTSPQNSRFFLLNAKDTDCIVLSVWYSQPWRLDVYHDQVYVKPDNVRFVNPGNRYLIDPPPVGQPDFFKPNVTGCQAAHGASYFDRDSGILTFNLRGSKPIDIKTVDVIIVSFQFPAMKEADFYGENIVMNIAAFCDIDPSRVRITNIVRETASAGRRRKRSVGDITGFSVEIGNPPTTDLNGTASAGDLTSGELDAAASKVVNEIQLGNFSQIINVSQDTTYSIAEPPPSPSSSQWGEIKTDDDPYTPLFIVDAMKFQPALVPQHEGVPFATQPKIQIVDKNGNRIKKLGTIANPWRVTATIRSGTGNPYAVLEGNTTVMVTEGWANFTNLLITHFGQDYILDFNISYPDEGENVSLSSDPFTITGRPLKGSLVSRSTTVVEKGLISVVLELRDEVTLEKISNITWRGHTWTVTAELGMPELYNGTSLVGITTTTFDTSSGQASFYSLNLTSVGVYVVKFNIVSNPGDYNLTYEELITVKAQSHLNLVVEDTQEVVIKFNDNYDSIVGTAYNKYFSAMMGSALAKTYPDIMLNTIAVTKGSIVVTFQISGSNSSVNTTVYAVCSSIQSGQSYSFNGNSLTLSSYLTVGGTTYYGVVCGDMTPAATDKDTTNIILIVAVVLVVVAVIIVVVSVVLWKCKVVPKTKTHDYYNNKYLGTTKDIDEILFREQSFMSISAPMATNINYDKKQPL</sequence>
<evidence type="ECO:0000256" key="3">
    <source>
        <dbReference type="ARBA" id="ARBA00004316"/>
    </source>
</evidence>
<dbReference type="PROSITE" id="PS01009">
    <property type="entry name" value="CRISP_1"/>
    <property type="match status" value="1"/>
</dbReference>
<dbReference type="Pfam" id="PF07691">
    <property type="entry name" value="PA14"/>
    <property type="match status" value="1"/>
</dbReference>
<dbReference type="InterPro" id="IPR052387">
    <property type="entry name" value="Fibrocystin"/>
</dbReference>
<dbReference type="GeneID" id="111126240"/>
<dbReference type="SMART" id="SM00429">
    <property type="entry name" value="IPT"/>
    <property type="match status" value="12"/>
</dbReference>
<dbReference type="InterPro" id="IPR006626">
    <property type="entry name" value="PbH1"/>
</dbReference>
<keyword evidence="14" id="KW-1185">Reference proteome</keyword>
<dbReference type="InterPro" id="IPR011050">
    <property type="entry name" value="Pectin_lyase_fold/virulence"/>
</dbReference>
<dbReference type="RefSeq" id="XP_022326438.1">
    <property type="nucleotide sequence ID" value="XM_022470730.1"/>
</dbReference>
<dbReference type="SUPFAM" id="SSF51126">
    <property type="entry name" value="Pectin lyase-like"/>
    <property type="match status" value="2"/>
</dbReference>
<dbReference type="CDD" id="cd00603">
    <property type="entry name" value="IPT_PCSR"/>
    <property type="match status" value="10"/>
</dbReference>
<keyword evidence="8" id="KW-0325">Glycoprotein</keyword>
<dbReference type="Proteomes" id="UP000694844">
    <property type="component" value="Chromosome 3"/>
</dbReference>
<feature type="transmembrane region" description="Helical" evidence="10">
    <location>
        <begin position="4664"/>
        <end position="4687"/>
    </location>
</feature>
<dbReference type="InterPro" id="IPR001283">
    <property type="entry name" value="CRISP-related"/>
</dbReference>
<evidence type="ECO:0000313" key="15">
    <source>
        <dbReference type="RefSeq" id="XP_022326438.1"/>
    </source>
</evidence>
<name>A0A8B8DER7_CRAVI</name>
<dbReference type="PROSITE" id="PS51820">
    <property type="entry name" value="PA14"/>
    <property type="match status" value="1"/>
</dbReference>
<dbReference type="Pfam" id="PF24606">
    <property type="entry name" value="CEMIP_beta-hel"/>
    <property type="match status" value="1"/>
</dbReference>
<evidence type="ECO:0000256" key="11">
    <source>
        <dbReference type="SAM" id="SignalP"/>
    </source>
</evidence>
<dbReference type="SUPFAM" id="SSF56988">
    <property type="entry name" value="Anthrax protective antigen"/>
    <property type="match status" value="1"/>
</dbReference>
<dbReference type="PANTHER" id="PTHR46769">
    <property type="entry name" value="POLYCYSTIC KIDNEY AND HEPATIC DISEASE 1 (AUTOSOMAL RECESSIVE)-LIKE 1"/>
    <property type="match status" value="1"/>
</dbReference>
<dbReference type="InterPro" id="IPR011658">
    <property type="entry name" value="PA14_dom"/>
</dbReference>
<evidence type="ECO:0000256" key="1">
    <source>
        <dbReference type="ARBA" id="ARBA00004167"/>
    </source>
</evidence>
<dbReference type="Pfam" id="PF01833">
    <property type="entry name" value="TIG"/>
    <property type="match status" value="13"/>
</dbReference>
<dbReference type="InterPro" id="IPR002413">
    <property type="entry name" value="V5_allergen-like"/>
</dbReference>
<dbReference type="InterPro" id="IPR014044">
    <property type="entry name" value="CAP_dom"/>
</dbReference>
<feature type="domain" description="G8" evidence="12">
    <location>
        <begin position="2401"/>
        <end position="2521"/>
    </location>
</feature>
<dbReference type="InterPro" id="IPR019316">
    <property type="entry name" value="G8_domain"/>
</dbReference>
<evidence type="ECO:0000256" key="5">
    <source>
        <dbReference type="ARBA" id="ARBA00022729"/>
    </source>
</evidence>
<keyword evidence="4" id="KW-1003">Cell membrane</keyword>
<dbReference type="GO" id="GO:0005886">
    <property type="term" value="C:plasma membrane"/>
    <property type="evidence" value="ECO:0007669"/>
    <property type="project" value="UniProtKB-SubCell"/>
</dbReference>
<organism evidence="14 15">
    <name type="scientific">Crassostrea virginica</name>
    <name type="common">Eastern oyster</name>
    <dbReference type="NCBI Taxonomy" id="6565"/>
    <lineage>
        <taxon>Eukaryota</taxon>
        <taxon>Metazoa</taxon>
        <taxon>Spiralia</taxon>
        <taxon>Lophotrochozoa</taxon>
        <taxon>Mollusca</taxon>
        <taxon>Bivalvia</taxon>
        <taxon>Autobranchia</taxon>
        <taxon>Pteriomorphia</taxon>
        <taxon>Ostreida</taxon>
        <taxon>Ostreoidea</taxon>
        <taxon>Ostreidae</taxon>
        <taxon>Crassostrea</taxon>
    </lineage>
</organism>
<dbReference type="InterPro" id="IPR039448">
    <property type="entry name" value="Beta_helix"/>
</dbReference>
<accession>A0A8B8DER7</accession>
<dbReference type="InterPro" id="IPR037524">
    <property type="entry name" value="PA14/GLEYA"/>
</dbReference>
<dbReference type="Gene3D" id="3.40.33.10">
    <property type="entry name" value="CAP"/>
    <property type="match status" value="1"/>
</dbReference>
<dbReference type="SUPFAM" id="SSF55797">
    <property type="entry name" value="PR-1-like"/>
    <property type="match status" value="1"/>
</dbReference>
<dbReference type="Pfam" id="PF00188">
    <property type="entry name" value="CAP"/>
    <property type="match status" value="1"/>
</dbReference>
<dbReference type="KEGG" id="cvn:111126240"/>
<dbReference type="FunFam" id="2.60.40.10:FF:001292">
    <property type="entry name" value="PKHD1 like 1"/>
    <property type="match status" value="1"/>
</dbReference>